<dbReference type="Pfam" id="PF01663">
    <property type="entry name" value="Phosphodiest"/>
    <property type="match status" value="1"/>
</dbReference>
<dbReference type="Proteomes" id="UP000501003">
    <property type="component" value="Chromosome"/>
</dbReference>
<protein>
    <submittedName>
        <fullName evidence="1">Alkaline phosphatase family protein</fullName>
    </submittedName>
</protein>
<evidence type="ECO:0000313" key="1">
    <source>
        <dbReference type="EMBL" id="QKJ25227.1"/>
    </source>
</evidence>
<accession>A0A7D4QMQ1</accession>
<organism evidence="1 2">
    <name type="scientific">Aquiluna borgnonia</name>
    <dbReference type="NCBI Taxonomy" id="2499157"/>
    <lineage>
        <taxon>Bacteria</taxon>
        <taxon>Bacillati</taxon>
        <taxon>Actinomycetota</taxon>
        <taxon>Actinomycetes</taxon>
        <taxon>Micrococcales</taxon>
        <taxon>Microbacteriaceae</taxon>
        <taxon>Luna cluster</taxon>
        <taxon>Luna-1 subcluster</taxon>
        <taxon>Aquiluna</taxon>
    </lineage>
</organism>
<dbReference type="InterPro" id="IPR017850">
    <property type="entry name" value="Alkaline_phosphatase_core_sf"/>
</dbReference>
<gene>
    <name evidence="1" type="ORF">HRU87_03315</name>
</gene>
<reference evidence="1 2" key="1">
    <citation type="submission" date="2020-05" db="EMBL/GenBank/DDBJ databases">
        <title>Aquirufa sp. strain 15G-AUS-rot a new Aquirufa species.</title>
        <authorList>
            <person name="Pitt A."/>
            <person name="Hahn M.W."/>
        </authorList>
    </citation>
    <scope>NUCLEOTIDE SEQUENCE [LARGE SCALE GENOMIC DNA]</scope>
    <source>
        <strain evidence="1 2">15G-AUS-rot</strain>
    </source>
</reference>
<proteinExistence type="predicted"/>
<dbReference type="EMBL" id="CP054056">
    <property type="protein sequence ID" value="QKJ25227.1"/>
    <property type="molecule type" value="Genomic_DNA"/>
</dbReference>
<dbReference type="RefSeq" id="WP_173493524.1">
    <property type="nucleotide sequence ID" value="NZ_CP054056.1"/>
</dbReference>
<dbReference type="PANTHER" id="PTHR10151:SF120">
    <property type="entry name" value="BIS(5'-ADENOSYL)-TRIPHOSPHATASE"/>
    <property type="match status" value="1"/>
</dbReference>
<keyword evidence="2" id="KW-1185">Reference proteome</keyword>
<dbReference type="KEGG" id="aqg:HRU87_03315"/>
<sequence>MTLPVVPKALGNLRHVFSSSLLAVQKKPNPLGLKPKKKIVCILVDGMGAENILARAGHAPYLAAAVRAGAVGFSGFPSTTSANIASFATGLSPGEHGLIGHAVYDRKHDRTLNLLTGWDESTDPLLWQPNTCVSELSTAAGIACNVIGHAEYQHSGYTMATMRTANYLVAESMRERFDRALEVMVSKSESISYLYIPELDKYGHKFGWETAGWAALLEEVDGELRRLVGKLPTDAGVLVVADHGMMDSPLERRLYIDDFVDQGGLVDHFAGDTRASYLYLKQPDLAQGFTEQLNNQQEIFTAVTGTQAQAANWFGPIGPEARDRFPDVILLAKSNITLFHSVFTKKRAFDMTAHHGGLTSQETRVPLVRIGF</sequence>
<dbReference type="InterPro" id="IPR002591">
    <property type="entry name" value="Phosphodiest/P_Trfase"/>
</dbReference>
<dbReference type="Gene3D" id="3.40.720.10">
    <property type="entry name" value="Alkaline Phosphatase, subunit A"/>
    <property type="match status" value="1"/>
</dbReference>
<evidence type="ECO:0000313" key="2">
    <source>
        <dbReference type="Proteomes" id="UP000501003"/>
    </source>
</evidence>
<name>A0A7D4QMQ1_9MICO</name>
<dbReference type="PANTHER" id="PTHR10151">
    <property type="entry name" value="ECTONUCLEOTIDE PYROPHOSPHATASE/PHOSPHODIESTERASE"/>
    <property type="match status" value="1"/>
</dbReference>
<dbReference type="SUPFAM" id="SSF53649">
    <property type="entry name" value="Alkaline phosphatase-like"/>
    <property type="match status" value="1"/>
</dbReference>
<dbReference type="GO" id="GO:0016787">
    <property type="term" value="F:hydrolase activity"/>
    <property type="evidence" value="ECO:0007669"/>
    <property type="project" value="UniProtKB-ARBA"/>
</dbReference>
<dbReference type="AlphaFoldDB" id="A0A7D4QMQ1"/>